<evidence type="ECO:0000256" key="4">
    <source>
        <dbReference type="ARBA" id="ARBA00022763"/>
    </source>
</evidence>
<dbReference type="Pfam" id="PF26063">
    <property type="entry name" value="MCMDC2_N"/>
    <property type="match status" value="1"/>
</dbReference>
<dbReference type="Pfam" id="PF17855">
    <property type="entry name" value="MCM_lid"/>
    <property type="match status" value="1"/>
</dbReference>
<evidence type="ECO:0000313" key="15">
    <source>
        <dbReference type="Proteomes" id="UP000677803"/>
    </source>
</evidence>
<keyword evidence="15" id="KW-1185">Reference proteome</keyword>
<evidence type="ECO:0000259" key="13">
    <source>
        <dbReference type="Pfam" id="PF26063"/>
    </source>
</evidence>
<dbReference type="InterPro" id="IPR041562">
    <property type="entry name" value="MCM_lid"/>
</dbReference>
<evidence type="ECO:0000256" key="3">
    <source>
        <dbReference type="ARBA" id="ARBA00022741"/>
    </source>
</evidence>
<evidence type="ECO:0000259" key="12">
    <source>
        <dbReference type="Pfam" id="PF17855"/>
    </source>
</evidence>
<dbReference type="InterPro" id="IPR031327">
    <property type="entry name" value="MCM"/>
</dbReference>
<keyword evidence="2" id="KW-0597">Phosphoprotein</keyword>
<keyword evidence="3" id="KW-0547">Nucleotide-binding</keyword>
<feature type="domain" description="MCM AAA-lid" evidence="12">
    <location>
        <begin position="553"/>
        <end position="627"/>
    </location>
</feature>
<evidence type="ECO:0000256" key="2">
    <source>
        <dbReference type="ARBA" id="ARBA00022553"/>
    </source>
</evidence>
<keyword evidence="8" id="KW-0469">Meiosis</keyword>
<feature type="domain" description="MCMDC2 N-terminal" evidence="13">
    <location>
        <begin position="7"/>
        <end position="106"/>
    </location>
</feature>
<keyword evidence="7" id="KW-0234">DNA repair</keyword>
<evidence type="ECO:0000256" key="9">
    <source>
        <dbReference type="ARBA" id="ARBA00059210"/>
    </source>
</evidence>
<evidence type="ECO:0000256" key="10">
    <source>
        <dbReference type="ARBA" id="ARBA00067689"/>
    </source>
</evidence>
<comment type="function">
    <text evidence="9">Plays an important role in meiotic recombination and associated DNA double-strand break repair.</text>
</comment>
<evidence type="ECO:0000313" key="14">
    <source>
        <dbReference type="EMBL" id="CAG5895926.1"/>
    </source>
</evidence>
<gene>
    <name evidence="14" type="ORF">MMEN_LOCUS6987</name>
</gene>
<dbReference type="GO" id="GO:0003677">
    <property type="term" value="F:DNA binding"/>
    <property type="evidence" value="ECO:0007669"/>
    <property type="project" value="UniProtKB-KW"/>
</dbReference>
<comment type="caution">
    <text evidence="14">The sequence shown here is derived from an EMBL/GenBank/DDBJ whole genome shotgun (WGS) entry which is preliminary data.</text>
</comment>
<dbReference type="GO" id="GO:0051321">
    <property type="term" value="P:meiotic cell cycle"/>
    <property type="evidence" value="ECO:0007669"/>
    <property type="project" value="UniProtKB-KW"/>
</dbReference>
<feature type="domain" description="MCM C-terminal AAA(+) ATPase" evidence="11">
    <location>
        <begin position="332"/>
        <end position="445"/>
    </location>
</feature>
<evidence type="ECO:0000256" key="5">
    <source>
        <dbReference type="ARBA" id="ARBA00022840"/>
    </source>
</evidence>
<name>A0A8S4AMQ4_9TELE</name>
<organism evidence="14 15">
    <name type="scientific">Menidia menidia</name>
    <name type="common">Atlantic silverside</name>
    <dbReference type="NCBI Taxonomy" id="238744"/>
    <lineage>
        <taxon>Eukaryota</taxon>
        <taxon>Metazoa</taxon>
        <taxon>Chordata</taxon>
        <taxon>Craniata</taxon>
        <taxon>Vertebrata</taxon>
        <taxon>Euteleostomi</taxon>
        <taxon>Actinopterygii</taxon>
        <taxon>Neopterygii</taxon>
        <taxon>Teleostei</taxon>
        <taxon>Neoteleostei</taxon>
        <taxon>Acanthomorphata</taxon>
        <taxon>Ovalentaria</taxon>
        <taxon>Atherinomorphae</taxon>
        <taxon>Atheriniformes</taxon>
        <taxon>Atherinopsidae</taxon>
        <taxon>Menidiinae</taxon>
        <taxon>Menidia</taxon>
    </lineage>
</organism>
<dbReference type="AlphaFoldDB" id="A0A8S4AMQ4"/>
<dbReference type="InterPro" id="IPR027417">
    <property type="entry name" value="P-loop_NTPase"/>
</dbReference>
<proteinExistence type="inferred from homology"/>
<evidence type="ECO:0000256" key="6">
    <source>
        <dbReference type="ARBA" id="ARBA00023125"/>
    </source>
</evidence>
<dbReference type="InterPro" id="IPR058769">
    <property type="entry name" value="MCMDC2_N"/>
</dbReference>
<dbReference type="FunFam" id="3.40.50.300:FF:001155">
    <property type="entry name" value="minichromosome maintenance domain-containing protein 2"/>
    <property type="match status" value="1"/>
</dbReference>
<protein>
    <recommendedName>
        <fullName evidence="10">Minichromosome maintenance domain-containing protein 2</fullName>
    </recommendedName>
</protein>
<dbReference type="Proteomes" id="UP000677803">
    <property type="component" value="Unassembled WGS sequence"/>
</dbReference>
<keyword evidence="5" id="KW-0067">ATP-binding</keyword>
<reference evidence="14" key="1">
    <citation type="submission" date="2021-05" db="EMBL/GenBank/DDBJ databases">
        <authorList>
            <person name="Tigano A."/>
        </authorList>
    </citation>
    <scope>NUCLEOTIDE SEQUENCE</scope>
</reference>
<dbReference type="GO" id="GO:0000727">
    <property type="term" value="P:double-strand break repair via break-induced replication"/>
    <property type="evidence" value="ECO:0007669"/>
    <property type="project" value="TreeGrafter"/>
</dbReference>
<dbReference type="PANTHER" id="PTHR11630:SF75">
    <property type="entry name" value="MINICHROMOSOME MAINTENANCE DOMAIN-CONTAINING PROTEIN 2"/>
    <property type="match status" value="1"/>
</dbReference>
<dbReference type="Gene3D" id="3.40.50.300">
    <property type="entry name" value="P-loop containing nucleotide triphosphate hydrolases"/>
    <property type="match status" value="1"/>
</dbReference>
<dbReference type="InterPro" id="IPR001208">
    <property type="entry name" value="MCM_dom"/>
</dbReference>
<dbReference type="GO" id="GO:0005524">
    <property type="term" value="F:ATP binding"/>
    <property type="evidence" value="ECO:0007669"/>
    <property type="project" value="UniProtKB-KW"/>
</dbReference>
<dbReference type="GO" id="GO:0017116">
    <property type="term" value="F:single-stranded DNA helicase activity"/>
    <property type="evidence" value="ECO:0007669"/>
    <property type="project" value="TreeGrafter"/>
</dbReference>
<sequence>MSVVLSLKESVLVYLDRGGGLKKLTDDCNALNDPQRTEAVYRFIISVNPSDLIELDPLLGNCVLHDPLRATFLFQSVCFLAIKTLSLTEKIHTQSQVDVVLHFTHLPPFPEYTLDLCSFPRVYGTMRPVSMQGLVIAMTRVTKYTRGARYLCINDDCPCSTGFHHIRVHAPGATESATIRNNFSCTMCSSQLKEDVKLRVLGVFHVLFLKTDKQLVELVHVKALDVLRCRQYSPLRYQSVTLFLRDELCNSMKLGRPYRVLGIPAHVHQWPSVTWSIEANGVQLLEPKCSHKVSPRFLELLNCMSSSPWRFSAIVTHCFGLDVAPSGLYNTLKLSLLLSLVQTKTDANDTFHNLDLLVVTSDSLILDRLMAYSLSLACRGVRHQASGEMFASLSRDEHGTGTANIHAGSALLATGGICLVGDLSCYKKEKLDYIQSVLESHTVSVFIPGKKYGEDADQQLSLPVECSFWALSDSSQRSGRADSAVLGTAELGPVPLQLAEAFGLIIQCGDRVGEQAVLAQTVHTLQRAVQPEKYQYSSCWEFSTQDYQELLAHAQDLEVELTSDAEKLIHGYYMASRRARAQPQGVKMSVASIKLLISLAEAHCKLCLRTRVLEEDAVIAVLLCENSVTLKHGASALAIPPDAVFPCDVGHVEGLQRRDAAMDELHQSILRFIYAYAPGADAYIKEEKAFLRVCTRLLSRAALAAAGRPLPLSPPDCSTLVRLNSRRWPSGLGLELGLEAGLSSISAPEQLPPSIQSD</sequence>
<dbReference type="PANTHER" id="PTHR11630">
    <property type="entry name" value="DNA REPLICATION LICENSING FACTOR MCM FAMILY MEMBER"/>
    <property type="match status" value="1"/>
</dbReference>
<evidence type="ECO:0000259" key="11">
    <source>
        <dbReference type="Pfam" id="PF00493"/>
    </source>
</evidence>
<dbReference type="EMBL" id="CAJRST010006668">
    <property type="protein sequence ID" value="CAG5895926.1"/>
    <property type="molecule type" value="Genomic_DNA"/>
</dbReference>
<evidence type="ECO:0000256" key="1">
    <source>
        <dbReference type="ARBA" id="ARBA00008010"/>
    </source>
</evidence>
<comment type="similarity">
    <text evidence="1">Belongs to the MCM family.</text>
</comment>
<accession>A0A8S4AMQ4</accession>
<keyword evidence="4" id="KW-0227">DNA damage</keyword>
<evidence type="ECO:0000256" key="8">
    <source>
        <dbReference type="ARBA" id="ARBA00023254"/>
    </source>
</evidence>
<dbReference type="OrthoDB" id="2015372at2759"/>
<dbReference type="Pfam" id="PF00493">
    <property type="entry name" value="MCM"/>
    <property type="match status" value="1"/>
</dbReference>
<evidence type="ECO:0000256" key="7">
    <source>
        <dbReference type="ARBA" id="ARBA00023204"/>
    </source>
</evidence>
<dbReference type="GO" id="GO:0005634">
    <property type="term" value="C:nucleus"/>
    <property type="evidence" value="ECO:0007669"/>
    <property type="project" value="TreeGrafter"/>
</dbReference>
<keyword evidence="6" id="KW-0238">DNA-binding</keyword>